<dbReference type="AlphaFoldDB" id="A0A5B7J1N4"/>
<reference evidence="2 3" key="1">
    <citation type="submission" date="2019-05" db="EMBL/GenBank/DDBJ databases">
        <title>Another draft genome of Portunus trituberculatus and its Hox gene families provides insights of decapod evolution.</title>
        <authorList>
            <person name="Jeong J.-H."/>
            <person name="Song I."/>
            <person name="Kim S."/>
            <person name="Choi T."/>
            <person name="Kim D."/>
            <person name="Ryu S."/>
            <person name="Kim W."/>
        </authorList>
    </citation>
    <scope>NUCLEOTIDE SEQUENCE [LARGE SCALE GENOMIC DNA]</scope>
    <source>
        <tissue evidence="2">Muscle</tissue>
    </source>
</reference>
<proteinExistence type="predicted"/>
<evidence type="ECO:0000313" key="3">
    <source>
        <dbReference type="Proteomes" id="UP000324222"/>
    </source>
</evidence>
<protein>
    <submittedName>
        <fullName evidence="2">Uncharacterized protein</fullName>
    </submittedName>
</protein>
<accession>A0A5B7J1N4</accession>
<feature type="region of interest" description="Disordered" evidence="1">
    <location>
        <begin position="1"/>
        <end position="30"/>
    </location>
</feature>
<gene>
    <name evidence="2" type="ORF">E2C01_085082</name>
</gene>
<feature type="compositionally biased region" description="Low complexity" evidence="1">
    <location>
        <begin position="1"/>
        <end position="19"/>
    </location>
</feature>
<evidence type="ECO:0000313" key="2">
    <source>
        <dbReference type="EMBL" id="MPC90112.1"/>
    </source>
</evidence>
<dbReference type="Proteomes" id="UP000324222">
    <property type="component" value="Unassembled WGS sequence"/>
</dbReference>
<keyword evidence="3" id="KW-1185">Reference proteome</keyword>
<sequence>MHCSAARLACSAPARAQGQPRRRAMSLPRLGPPAAAAGAATTAVSSQIVVAARVALALPAASAPPPDTKDPADNLTAMKSCGP</sequence>
<organism evidence="2 3">
    <name type="scientific">Portunus trituberculatus</name>
    <name type="common">Swimming crab</name>
    <name type="synonym">Neptunus trituberculatus</name>
    <dbReference type="NCBI Taxonomy" id="210409"/>
    <lineage>
        <taxon>Eukaryota</taxon>
        <taxon>Metazoa</taxon>
        <taxon>Ecdysozoa</taxon>
        <taxon>Arthropoda</taxon>
        <taxon>Crustacea</taxon>
        <taxon>Multicrustacea</taxon>
        <taxon>Malacostraca</taxon>
        <taxon>Eumalacostraca</taxon>
        <taxon>Eucarida</taxon>
        <taxon>Decapoda</taxon>
        <taxon>Pleocyemata</taxon>
        <taxon>Brachyura</taxon>
        <taxon>Eubrachyura</taxon>
        <taxon>Portunoidea</taxon>
        <taxon>Portunidae</taxon>
        <taxon>Portuninae</taxon>
        <taxon>Portunus</taxon>
    </lineage>
</organism>
<feature type="region of interest" description="Disordered" evidence="1">
    <location>
        <begin position="61"/>
        <end position="83"/>
    </location>
</feature>
<evidence type="ECO:0000256" key="1">
    <source>
        <dbReference type="SAM" id="MobiDB-lite"/>
    </source>
</evidence>
<name>A0A5B7J1N4_PORTR</name>
<comment type="caution">
    <text evidence="2">The sequence shown here is derived from an EMBL/GenBank/DDBJ whole genome shotgun (WGS) entry which is preliminary data.</text>
</comment>
<dbReference type="EMBL" id="VSRR010083274">
    <property type="protein sequence ID" value="MPC90112.1"/>
    <property type="molecule type" value="Genomic_DNA"/>
</dbReference>